<dbReference type="Gene3D" id="1.50.40.10">
    <property type="entry name" value="Mitochondrial carrier domain"/>
    <property type="match status" value="2"/>
</dbReference>
<dbReference type="InParanoid" id="A0A6P6XTJ1"/>
<evidence type="ECO:0000256" key="9">
    <source>
        <dbReference type="ARBA" id="ARBA00023136"/>
    </source>
</evidence>
<accession>A0A6P6XTJ1</accession>
<dbReference type="InterPro" id="IPR023395">
    <property type="entry name" value="MCP_dom_sf"/>
</dbReference>
<dbReference type="OrthoDB" id="1747031at2759"/>
<evidence type="ECO:0000256" key="5">
    <source>
        <dbReference type="ARBA" id="ARBA00022737"/>
    </source>
</evidence>
<sequence length="385" mass="44000">MSTINKTKLSDVKITPVQQMISSCTGSFLTSILVTPLDVVKIRLQAQQKEFMKNKCFVYCNGLMDHVCYCLTNGGNNNINNNNNNSKFNDKQIHDLWYRRPNYFNGTMDGLIKIARHEGITSLWSGLPPTLIMAVPATVMYFTIYDQLRDRLRKKFQQQTQIDSLGNLLIPAMAGGSARMVAATVISPLEMIRTKMQSQKLSYHEIHLAIRKLIRSEGIFRLWNGLNATLLRDVPFSIIYWLNYENIKHFLLINVNNRIDVDDFDFGISFFSGAISGSIAATITLPFDVVKTHRQIELGNQLINDNNNSSSKKTKDILKKIYQEHGYRGLFTGIVPRLIRVAPACAIMISSYEAGKNFFRHYNYSKMIEQQQQQLESTTKITNQF</sequence>
<dbReference type="FunCoup" id="A0A6P6XTJ1">
    <property type="interactions" value="1524"/>
</dbReference>
<keyword evidence="3 11" id="KW-0813">Transport</keyword>
<keyword evidence="8" id="KW-0496">Mitochondrion</keyword>
<evidence type="ECO:0000256" key="2">
    <source>
        <dbReference type="ARBA" id="ARBA00006375"/>
    </source>
</evidence>
<dbReference type="Pfam" id="PF00153">
    <property type="entry name" value="Mito_carr"/>
    <property type="match status" value="4"/>
</dbReference>
<dbReference type="PANTHER" id="PTHR45760">
    <property type="entry name" value="FI19922P1-RELATED"/>
    <property type="match status" value="1"/>
</dbReference>
<dbReference type="PROSITE" id="PS51257">
    <property type="entry name" value="PROKAR_LIPOPROTEIN"/>
    <property type="match status" value="1"/>
</dbReference>
<feature type="transmembrane region" description="Helical" evidence="12">
    <location>
        <begin position="123"/>
        <end position="145"/>
    </location>
</feature>
<feature type="repeat" description="Solcar" evidence="10">
    <location>
        <begin position="14"/>
        <end position="151"/>
    </location>
</feature>
<evidence type="ECO:0000313" key="14">
    <source>
        <dbReference type="RefSeq" id="XP_027196757.1"/>
    </source>
</evidence>
<feature type="repeat" description="Solcar" evidence="10">
    <location>
        <begin position="166"/>
        <end position="250"/>
    </location>
</feature>
<keyword evidence="6" id="KW-0999">Mitochondrion inner membrane</keyword>
<reference evidence="14" key="1">
    <citation type="submission" date="2025-08" db="UniProtKB">
        <authorList>
            <consortium name="RefSeq"/>
        </authorList>
    </citation>
    <scope>IDENTIFICATION</scope>
    <source>
        <strain evidence="14">Airmid</strain>
    </source>
</reference>
<comment type="subcellular location">
    <subcellularLocation>
        <location evidence="1">Mitochondrion inner membrane</location>
        <topology evidence="1">Multi-pass membrane protein</topology>
    </subcellularLocation>
</comment>
<dbReference type="GO" id="GO:1990542">
    <property type="term" value="P:mitochondrial transmembrane transport"/>
    <property type="evidence" value="ECO:0007669"/>
    <property type="project" value="InterPro"/>
</dbReference>
<protein>
    <submittedName>
        <fullName evidence="14">Solute carrier family 25 member 40-like</fullName>
    </submittedName>
</protein>
<evidence type="ECO:0000256" key="1">
    <source>
        <dbReference type="ARBA" id="ARBA00004448"/>
    </source>
</evidence>
<evidence type="ECO:0000256" key="4">
    <source>
        <dbReference type="ARBA" id="ARBA00022692"/>
    </source>
</evidence>
<dbReference type="OMA" id="CSSECFQ"/>
<dbReference type="RefSeq" id="XP_027196757.1">
    <property type="nucleotide sequence ID" value="XM_027340956.1"/>
</dbReference>
<evidence type="ECO:0000256" key="11">
    <source>
        <dbReference type="RuleBase" id="RU000488"/>
    </source>
</evidence>
<keyword evidence="13" id="KW-1185">Reference proteome</keyword>
<evidence type="ECO:0000256" key="12">
    <source>
        <dbReference type="SAM" id="Phobius"/>
    </source>
</evidence>
<evidence type="ECO:0000256" key="8">
    <source>
        <dbReference type="ARBA" id="ARBA00023128"/>
    </source>
</evidence>
<name>A0A6P6XTJ1_DERPT</name>
<dbReference type="InterPro" id="IPR018108">
    <property type="entry name" value="MCP_transmembrane"/>
</dbReference>
<evidence type="ECO:0000256" key="3">
    <source>
        <dbReference type="ARBA" id="ARBA00022448"/>
    </source>
</evidence>
<dbReference type="PANTHER" id="PTHR45760:SF2">
    <property type="entry name" value="FI19922P1-RELATED"/>
    <property type="match status" value="1"/>
</dbReference>
<dbReference type="GO" id="GO:0005743">
    <property type="term" value="C:mitochondrial inner membrane"/>
    <property type="evidence" value="ECO:0007669"/>
    <property type="project" value="UniProtKB-SubCell"/>
</dbReference>
<keyword evidence="5" id="KW-0677">Repeat</keyword>
<proteinExistence type="inferred from homology"/>
<organism evidence="13 14">
    <name type="scientific">Dermatophagoides pteronyssinus</name>
    <name type="common">European house dust mite</name>
    <dbReference type="NCBI Taxonomy" id="6956"/>
    <lineage>
        <taxon>Eukaryota</taxon>
        <taxon>Metazoa</taxon>
        <taxon>Ecdysozoa</taxon>
        <taxon>Arthropoda</taxon>
        <taxon>Chelicerata</taxon>
        <taxon>Arachnida</taxon>
        <taxon>Acari</taxon>
        <taxon>Acariformes</taxon>
        <taxon>Sarcoptiformes</taxon>
        <taxon>Astigmata</taxon>
        <taxon>Psoroptidia</taxon>
        <taxon>Analgoidea</taxon>
        <taxon>Pyroglyphidae</taxon>
        <taxon>Dermatophagoidinae</taxon>
        <taxon>Dermatophagoides</taxon>
    </lineage>
</organism>
<dbReference type="SUPFAM" id="SSF103506">
    <property type="entry name" value="Mitochondrial carrier"/>
    <property type="match status" value="1"/>
</dbReference>
<gene>
    <name evidence="14" type="primary">LOC113791211</name>
</gene>
<evidence type="ECO:0000256" key="7">
    <source>
        <dbReference type="ARBA" id="ARBA00022989"/>
    </source>
</evidence>
<comment type="similarity">
    <text evidence="2 11">Belongs to the mitochondrial carrier (TC 2.A.29) family.</text>
</comment>
<dbReference type="PROSITE" id="PS50920">
    <property type="entry name" value="SOLCAR"/>
    <property type="match status" value="3"/>
</dbReference>
<evidence type="ECO:0000256" key="10">
    <source>
        <dbReference type="PROSITE-ProRule" id="PRU00282"/>
    </source>
</evidence>
<keyword evidence="7 12" id="KW-1133">Transmembrane helix</keyword>
<evidence type="ECO:0000313" key="13">
    <source>
        <dbReference type="Proteomes" id="UP000515146"/>
    </source>
</evidence>
<keyword evidence="9 10" id="KW-0472">Membrane</keyword>
<keyword evidence="4 10" id="KW-0812">Transmembrane</keyword>
<dbReference type="Proteomes" id="UP000515146">
    <property type="component" value="Unplaced"/>
</dbReference>
<evidence type="ECO:0000256" key="6">
    <source>
        <dbReference type="ARBA" id="ARBA00022792"/>
    </source>
</evidence>
<dbReference type="AlphaFoldDB" id="A0A6P6XTJ1"/>
<dbReference type="KEGG" id="dpte:113791211"/>
<feature type="repeat" description="Solcar" evidence="10">
    <location>
        <begin position="264"/>
        <end position="358"/>
    </location>
</feature>
<dbReference type="InterPro" id="IPR045315">
    <property type="entry name" value="Mtm1-like"/>
</dbReference>